<name>A0AAV4QG55_CAEEX</name>
<organism evidence="1 2">
    <name type="scientific">Caerostris extrusa</name>
    <name type="common">Bark spider</name>
    <name type="synonym">Caerostris bankana</name>
    <dbReference type="NCBI Taxonomy" id="172846"/>
    <lineage>
        <taxon>Eukaryota</taxon>
        <taxon>Metazoa</taxon>
        <taxon>Ecdysozoa</taxon>
        <taxon>Arthropoda</taxon>
        <taxon>Chelicerata</taxon>
        <taxon>Arachnida</taxon>
        <taxon>Araneae</taxon>
        <taxon>Araneomorphae</taxon>
        <taxon>Entelegynae</taxon>
        <taxon>Araneoidea</taxon>
        <taxon>Araneidae</taxon>
        <taxon>Caerostris</taxon>
    </lineage>
</organism>
<protein>
    <submittedName>
        <fullName evidence="1">Uncharacterized protein</fullName>
    </submittedName>
</protein>
<evidence type="ECO:0000313" key="1">
    <source>
        <dbReference type="EMBL" id="GIY07341.1"/>
    </source>
</evidence>
<proteinExistence type="predicted"/>
<reference evidence="1 2" key="1">
    <citation type="submission" date="2021-06" db="EMBL/GenBank/DDBJ databases">
        <title>Caerostris extrusa draft genome.</title>
        <authorList>
            <person name="Kono N."/>
            <person name="Arakawa K."/>
        </authorList>
    </citation>
    <scope>NUCLEOTIDE SEQUENCE [LARGE SCALE GENOMIC DNA]</scope>
</reference>
<dbReference type="EMBL" id="BPLR01006089">
    <property type="protein sequence ID" value="GIY07341.1"/>
    <property type="molecule type" value="Genomic_DNA"/>
</dbReference>
<dbReference type="Proteomes" id="UP001054945">
    <property type="component" value="Unassembled WGS sequence"/>
</dbReference>
<evidence type="ECO:0000313" key="2">
    <source>
        <dbReference type="Proteomes" id="UP001054945"/>
    </source>
</evidence>
<gene>
    <name evidence="1" type="ORF">CEXT_246731</name>
</gene>
<dbReference type="AlphaFoldDB" id="A0AAV4QG55"/>
<sequence>MGMNGLLKIKVPISLSCYHKSYANRTDFRKLASNIAACSSELTDECDDYSASSIQRVVSRYKAQQLRRRATLLLVP</sequence>
<accession>A0AAV4QG55</accession>
<keyword evidence="2" id="KW-1185">Reference proteome</keyword>
<comment type="caution">
    <text evidence="1">The sequence shown here is derived from an EMBL/GenBank/DDBJ whole genome shotgun (WGS) entry which is preliminary data.</text>
</comment>